<dbReference type="EMBL" id="DQZW01000135">
    <property type="protein sequence ID" value="HDL89831.1"/>
    <property type="molecule type" value="Genomic_DNA"/>
</dbReference>
<evidence type="ECO:0000259" key="1">
    <source>
        <dbReference type="Pfam" id="PF17680"/>
    </source>
</evidence>
<gene>
    <name evidence="2" type="ORF">ENG14_02890</name>
</gene>
<name>A0A7C1AWB3_9BACT</name>
<proteinExistence type="predicted"/>
<feature type="domain" description="FlgO" evidence="1">
    <location>
        <begin position="44"/>
        <end position="172"/>
    </location>
</feature>
<dbReference type="PROSITE" id="PS51257">
    <property type="entry name" value="PROKAR_LIPOPROTEIN"/>
    <property type="match status" value="1"/>
</dbReference>
<sequence length="197" mass="21338">MKKKLMIFTVVLLIPLLSACVRGGYNNNALYPAKDVDLIEVSYQSAKTLLSQSNKPLPKGSLIVVSTLVNVDDLKQTSAFGRIVSNQIGSAFNNSGYSIRGMELPTANFVVSESGFLHLTDETKKTLRDNNVSALLAGVFAAGRRSAYVSLRLVDVTNMHIISSTDFMVPMGPDTKALLKSRKAGDAAPSVYRHDLD</sequence>
<organism evidence="2">
    <name type="scientific">Thermodesulforhabdus norvegica</name>
    <dbReference type="NCBI Taxonomy" id="39841"/>
    <lineage>
        <taxon>Bacteria</taxon>
        <taxon>Pseudomonadati</taxon>
        <taxon>Thermodesulfobacteriota</taxon>
        <taxon>Syntrophobacteria</taxon>
        <taxon>Syntrophobacterales</taxon>
        <taxon>Thermodesulforhabdaceae</taxon>
        <taxon>Thermodesulforhabdus</taxon>
    </lineage>
</organism>
<comment type="caution">
    <text evidence="2">The sequence shown here is derived from an EMBL/GenBank/DDBJ whole genome shotgun (WGS) entry which is preliminary data.</text>
</comment>
<protein>
    <recommendedName>
        <fullName evidence="1">FlgO domain-containing protein</fullName>
    </recommendedName>
</protein>
<accession>A0A7C1AWB3</accession>
<dbReference type="AlphaFoldDB" id="A0A7C1AWB3"/>
<dbReference type="Proteomes" id="UP000886355">
    <property type="component" value="Unassembled WGS sequence"/>
</dbReference>
<evidence type="ECO:0000313" key="2">
    <source>
        <dbReference type="EMBL" id="HDL89831.1"/>
    </source>
</evidence>
<dbReference type="InterPro" id="IPR041215">
    <property type="entry name" value="FlgO_dom"/>
</dbReference>
<reference evidence="2" key="1">
    <citation type="journal article" date="2020" name="mSystems">
        <title>Genome- and Community-Level Interaction Insights into Carbon Utilization and Element Cycling Functions of Hydrothermarchaeota in Hydrothermal Sediment.</title>
        <authorList>
            <person name="Zhou Z."/>
            <person name="Liu Y."/>
            <person name="Xu W."/>
            <person name="Pan J."/>
            <person name="Luo Z.H."/>
            <person name="Li M."/>
        </authorList>
    </citation>
    <scope>NUCLEOTIDE SEQUENCE [LARGE SCALE GENOMIC DNA]</scope>
    <source>
        <strain evidence="2">HyVt-19</strain>
    </source>
</reference>
<dbReference type="Pfam" id="PF17680">
    <property type="entry name" value="FlgO"/>
    <property type="match status" value="1"/>
</dbReference>